<evidence type="ECO:0000256" key="4">
    <source>
        <dbReference type="ARBA" id="ARBA00022989"/>
    </source>
</evidence>
<dbReference type="PANTHER" id="PTHR30250:SF11">
    <property type="entry name" value="O-ANTIGEN TRANSPORTER-RELATED"/>
    <property type="match status" value="1"/>
</dbReference>
<evidence type="ECO:0000256" key="3">
    <source>
        <dbReference type="ARBA" id="ARBA00022692"/>
    </source>
</evidence>
<comment type="caution">
    <text evidence="8">The sequence shown here is derived from an EMBL/GenBank/DDBJ whole genome shotgun (WGS) entry which is preliminary data.</text>
</comment>
<feature type="transmembrane region" description="Helical" evidence="7">
    <location>
        <begin position="119"/>
        <end position="136"/>
    </location>
</feature>
<evidence type="ECO:0000256" key="5">
    <source>
        <dbReference type="ARBA" id="ARBA00023136"/>
    </source>
</evidence>
<dbReference type="InterPro" id="IPR050833">
    <property type="entry name" value="Poly_Biosynth_Transport"/>
</dbReference>
<dbReference type="Proteomes" id="UP000680304">
    <property type="component" value="Unassembled WGS sequence"/>
</dbReference>
<evidence type="ECO:0008006" key="10">
    <source>
        <dbReference type="Google" id="ProtNLM"/>
    </source>
</evidence>
<feature type="transmembrane region" description="Helical" evidence="7">
    <location>
        <begin position="250"/>
        <end position="278"/>
    </location>
</feature>
<proteinExistence type="predicted"/>
<keyword evidence="4 7" id="KW-1133">Transmembrane helix</keyword>
<dbReference type="InterPro" id="IPR002797">
    <property type="entry name" value="Polysacc_synth"/>
</dbReference>
<protein>
    <recommendedName>
        <fullName evidence="10">Polysaccharide biosynthesis protein</fullName>
    </recommendedName>
</protein>
<name>A0ABQ4N318_9BACL</name>
<accession>A0ABQ4N318</accession>
<evidence type="ECO:0000256" key="7">
    <source>
        <dbReference type="SAM" id="Phobius"/>
    </source>
</evidence>
<keyword evidence="9" id="KW-1185">Reference proteome</keyword>
<feature type="transmembrane region" description="Helical" evidence="7">
    <location>
        <begin position="68"/>
        <end position="89"/>
    </location>
</feature>
<comment type="subcellular location">
    <subcellularLocation>
        <location evidence="1">Cell membrane</location>
        <topology evidence="1">Multi-pass membrane protein</topology>
    </subcellularLocation>
</comment>
<dbReference type="RefSeq" id="WP_244863241.1">
    <property type="nucleotide sequence ID" value="NZ_BOVJ01000037.1"/>
</dbReference>
<evidence type="ECO:0000313" key="8">
    <source>
        <dbReference type="EMBL" id="GIQ62549.1"/>
    </source>
</evidence>
<keyword evidence="3 7" id="KW-0812">Transmembrane</keyword>
<evidence type="ECO:0000256" key="1">
    <source>
        <dbReference type="ARBA" id="ARBA00004651"/>
    </source>
</evidence>
<feature type="transmembrane region" description="Helical" evidence="7">
    <location>
        <begin position="208"/>
        <end position="230"/>
    </location>
</feature>
<evidence type="ECO:0000256" key="2">
    <source>
        <dbReference type="ARBA" id="ARBA00022475"/>
    </source>
</evidence>
<organism evidence="8 9">
    <name type="scientific">Paenibacillus cisolokensis</name>
    <dbReference type="NCBI Taxonomy" id="1658519"/>
    <lineage>
        <taxon>Bacteria</taxon>
        <taxon>Bacillati</taxon>
        <taxon>Bacillota</taxon>
        <taxon>Bacilli</taxon>
        <taxon>Bacillales</taxon>
        <taxon>Paenibacillaceae</taxon>
        <taxon>Paenibacillus</taxon>
    </lineage>
</organism>
<feature type="region of interest" description="Disordered" evidence="6">
    <location>
        <begin position="1"/>
        <end position="25"/>
    </location>
</feature>
<dbReference type="Pfam" id="PF01943">
    <property type="entry name" value="Polysacc_synt"/>
    <property type="match status" value="1"/>
</dbReference>
<dbReference type="PANTHER" id="PTHR30250">
    <property type="entry name" value="PST FAMILY PREDICTED COLANIC ACID TRANSPORTER"/>
    <property type="match status" value="1"/>
</dbReference>
<keyword evidence="2" id="KW-1003">Cell membrane</keyword>
<reference evidence="8 9" key="1">
    <citation type="submission" date="2021-04" db="EMBL/GenBank/DDBJ databases">
        <title>Draft genome sequence of Paenibacillus cisolokensis, LC2-13A.</title>
        <authorList>
            <person name="Uke A."/>
            <person name="Chhe C."/>
            <person name="Baramee S."/>
            <person name="Kosugi A."/>
        </authorList>
    </citation>
    <scope>NUCLEOTIDE SEQUENCE [LARGE SCALE GENOMIC DNA]</scope>
    <source>
        <strain evidence="8 9">LC2-13A</strain>
    </source>
</reference>
<dbReference type="EMBL" id="BOVJ01000037">
    <property type="protein sequence ID" value="GIQ62549.1"/>
    <property type="molecule type" value="Genomic_DNA"/>
</dbReference>
<sequence length="300" mass="31706">MFRRASGEAAGTAPAPRAQGASGVRGRSPIARTLAKGGSISFLVNTSGMGLALLMQIALARMLGVDGYGIFSFVTTVVTFLVFPAKLGFDTTIVRLTASYRAVGDWPGIKGLLRRGNQIGLILSLIVAAGGMASVWLGRDGMTGEQLATYIAGLAGIPLLTLATLRQSALQGLKDVLFAQMPEKIMRPVLTIALLALCAYGFGMTADAGLAMLCFGVSVAVTYVVGAFVLKVRIGRHTRQLAPRYETREWVRLSVSLMINAGMYLLLGQLSVLLIGFMQGETASGLFSAPSGSARSWRLR</sequence>
<gene>
    <name evidence="8" type="ORF">PACILC2_11170</name>
</gene>
<evidence type="ECO:0000256" key="6">
    <source>
        <dbReference type="SAM" id="MobiDB-lite"/>
    </source>
</evidence>
<feature type="transmembrane region" description="Helical" evidence="7">
    <location>
        <begin position="148"/>
        <end position="165"/>
    </location>
</feature>
<keyword evidence="5 7" id="KW-0472">Membrane</keyword>
<evidence type="ECO:0000313" key="9">
    <source>
        <dbReference type="Proteomes" id="UP000680304"/>
    </source>
</evidence>
<feature type="transmembrane region" description="Helical" evidence="7">
    <location>
        <begin position="42"/>
        <end position="62"/>
    </location>
</feature>
<feature type="transmembrane region" description="Helical" evidence="7">
    <location>
        <begin position="185"/>
        <end position="202"/>
    </location>
</feature>